<comment type="caution">
    <text evidence="1">The sequence shown here is derived from an EMBL/GenBank/DDBJ whole genome shotgun (WGS) entry which is preliminary data.</text>
</comment>
<proteinExistence type="predicted"/>
<dbReference type="EMBL" id="REGN01003569">
    <property type="protein sequence ID" value="RNA21880.1"/>
    <property type="molecule type" value="Genomic_DNA"/>
</dbReference>
<accession>A0A3M7REC3</accession>
<gene>
    <name evidence="1" type="ORF">BpHYR1_033007</name>
</gene>
<dbReference type="AlphaFoldDB" id="A0A3M7REC3"/>
<name>A0A3M7REC3_BRAPC</name>
<sequence length="71" mass="8714">MLLNNKINNFEKKNFQLIFFCCLLIFKKFINENKLDITCKQNVFTVYKKFFNSMRERQGLGDMRDFFNNKE</sequence>
<reference evidence="1 2" key="1">
    <citation type="journal article" date="2018" name="Sci. Rep.">
        <title>Genomic signatures of local adaptation to the degree of environmental predictability in rotifers.</title>
        <authorList>
            <person name="Franch-Gras L."/>
            <person name="Hahn C."/>
            <person name="Garcia-Roger E.M."/>
            <person name="Carmona M.J."/>
            <person name="Serra M."/>
            <person name="Gomez A."/>
        </authorList>
    </citation>
    <scope>NUCLEOTIDE SEQUENCE [LARGE SCALE GENOMIC DNA]</scope>
    <source>
        <strain evidence="1">HYR1</strain>
    </source>
</reference>
<dbReference type="Proteomes" id="UP000276133">
    <property type="component" value="Unassembled WGS sequence"/>
</dbReference>
<keyword evidence="2" id="KW-1185">Reference proteome</keyword>
<evidence type="ECO:0000313" key="1">
    <source>
        <dbReference type="EMBL" id="RNA21880.1"/>
    </source>
</evidence>
<organism evidence="1 2">
    <name type="scientific">Brachionus plicatilis</name>
    <name type="common">Marine rotifer</name>
    <name type="synonym">Brachionus muelleri</name>
    <dbReference type="NCBI Taxonomy" id="10195"/>
    <lineage>
        <taxon>Eukaryota</taxon>
        <taxon>Metazoa</taxon>
        <taxon>Spiralia</taxon>
        <taxon>Gnathifera</taxon>
        <taxon>Rotifera</taxon>
        <taxon>Eurotatoria</taxon>
        <taxon>Monogononta</taxon>
        <taxon>Pseudotrocha</taxon>
        <taxon>Ploima</taxon>
        <taxon>Brachionidae</taxon>
        <taxon>Brachionus</taxon>
    </lineage>
</organism>
<evidence type="ECO:0000313" key="2">
    <source>
        <dbReference type="Proteomes" id="UP000276133"/>
    </source>
</evidence>
<protein>
    <submittedName>
        <fullName evidence="1">Uncharacterized protein</fullName>
    </submittedName>
</protein>